<protein>
    <submittedName>
        <fullName evidence="1">Uncharacterized protein</fullName>
    </submittedName>
</protein>
<dbReference type="Pfam" id="PF20060">
    <property type="entry name" value="DUF6459"/>
    <property type="match status" value="1"/>
</dbReference>
<name>A0A7H2BLQ3_9MICC</name>
<dbReference type="AlphaFoldDB" id="A0A7H2BLQ3"/>
<reference evidence="1 2" key="1">
    <citation type="submission" date="2020-09" db="EMBL/GenBank/DDBJ databases">
        <title>Investigation of environmental microbe.</title>
        <authorList>
            <person name="Ou Y."/>
            <person name="Kang Q."/>
        </authorList>
    </citation>
    <scope>NUCLEOTIDE SEQUENCE [LARGE SCALE GENOMIC DNA]</scope>
    <source>
        <strain evidence="1 2">KJZ-9</strain>
    </source>
</reference>
<dbReference type="InterPro" id="IPR045596">
    <property type="entry name" value="DUF6459"/>
</dbReference>
<dbReference type="RefSeq" id="WP_068172539.1">
    <property type="nucleotide sequence ID" value="NZ_CP061538.1"/>
</dbReference>
<evidence type="ECO:0000313" key="1">
    <source>
        <dbReference type="EMBL" id="QNV40599.1"/>
    </source>
</evidence>
<keyword evidence="2" id="KW-1185">Reference proteome</keyword>
<accession>A0A7H2BLQ3</accession>
<dbReference type="EMBL" id="CP061538">
    <property type="protein sequence ID" value="QNV40599.1"/>
    <property type="molecule type" value="Genomic_DNA"/>
</dbReference>
<evidence type="ECO:0000313" key="2">
    <source>
        <dbReference type="Proteomes" id="UP000516421"/>
    </source>
</evidence>
<organism evidence="1 2">
    <name type="scientific">Rothia amarae</name>
    <dbReference type="NCBI Taxonomy" id="169480"/>
    <lineage>
        <taxon>Bacteria</taxon>
        <taxon>Bacillati</taxon>
        <taxon>Actinomycetota</taxon>
        <taxon>Actinomycetes</taxon>
        <taxon>Micrococcales</taxon>
        <taxon>Micrococcaceae</taxon>
        <taxon>Rothia</taxon>
    </lineage>
</organism>
<gene>
    <name evidence="1" type="ORF">IDM48_04145</name>
</gene>
<proteinExistence type="predicted"/>
<dbReference type="KEGG" id="rama:IDM48_04145"/>
<dbReference type="Proteomes" id="UP000516421">
    <property type="component" value="Chromosome"/>
</dbReference>
<sequence>MSHPHGPLNQSSLSADLRADEKQTNFLAISAEDYEKFRRKIVKEEQPDSVSRGIPLKPSDSQCRAIEVMCAGIGVVLLEVFAGRRPASHVSKWLSKECQQRVVLRSKVTANSLRRKYARVPLNHSPFAPQITMPKTRRAKAQKISPTVFEVSLIMQDYARVRAMALRVEKVFSRWQITEIEIA</sequence>